<dbReference type="EMBL" id="PVNS01000009">
    <property type="protein sequence ID" value="PRO65262.1"/>
    <property type="molecule type" value="Genomic_DNA"/>
</dbReference>
<comment type="caution">
    <text evidence="16">The sequence shown here is derived from an EMBL/GenBank/DDBJ whole genome shotgun (WGS) entry which is preliminary data.</text>
</comment>
<feature type="active site" description="Proton acceptor" evidence="12">
    <location>
        <position position="153"/>
    </location>
</feature>
<dbReference type="InterPro" id="IPR036291">
    <property type="entry name" value="NAD(P)-bd_dom_sf"/>
</dbReference>
<feature type="domain" description="Ketoreductase" evidence="15">
    <location>
        <begin position="4"/>
        <end position="184"/>
    </location>
</feature>
<gene>
    <name evidence="16" type="ORF">C6I21_10690</name>
</gene>
<feature type="binding site" evidence="13">
    <location>
        <position position="186"/>
    </location>
    <ligand>
        <name>NADP(+)</name>
        <dbReference type="ChEBI" id="CHEBI:58349"/>
    </ligand>
</feature>
<accession>A0A2P6MG36</accession>
<feature type="binding site" evidence="13">
    <location>
        <begin position="153"/>
        <end position="157"/>
    </location>
    <ligand>
        <name>NADP(+)</name>
        <dbReference type="ChEBI" id="CHEBI:58349"/>
    </ligand>
</feature>
<dbReference type="SUPFAM" id="SSF51735">
    <property type="entry name" value="NAD(P)-binding Rossmann-fold domains"/>
    <property type="match status" value="1"/>
</dbReference>
<evidence type="ECO:0000256" key="12">
    <source>
        <dbReference type="PIRSR" id="PIRSR611284-1"/>
    </source>
</evidence>
<keyword evidence="17" id="KW-1185">Reference proteome</keyword>
<dbReference type="EC" id="1.1.1.100" evidence="14"/>
<dbReference type="PRINTS" id="PR00081">
    <property type="entry name" value="GDHRDH"/>
</dbReference>
<comment type="function">
    <text evidence="1 14">Catalyzes the NADPH-dependent reduction of beta-ketoacyl-ACP substrates to beta-hydroxyacyl-ACP products, the first reductive step in the elongation cycle of fatty acid biosynthesis.</text>
</comment>
<dbReference type="Gene3D" id="3.40.50.720">
    <property type="entry name" value="NAD(P)-binding Rossmann-like Domain"/>
    <property type="match status" value="1"/>
</dbReference>
<dbReference type="RefSeq" id="WP_105959462.1">
    <property type="nucleotide sequence ID" value="NZ_PVNS01000009.1"/>
</dbReference>
<evidence type="ECO:0000256" key="6">
    <source>
        <dbReference type="ARBA" id="ARBA00022832"/>
    </source>
</evidence>
<evidence type="ECO:0000256" key="5">
    <source>
        <dbReference type="ARBA" id="ARBA00022516"/>
    </source>
</evidence>
<comment type="subunit">
    <text evidence="4 14">Homotetramer.</text>
</comment>
<keyword evidence="10 14" id="KW-0275">Fatty acid biosynthesis</keyword>
<protein>
    <recommendedName>
        <fullName evidence="14">3-oxoacyl-[acyl-carrier-protein] reductase</fullName>
        <ecNumber evidence="14">1.1.1.100</ecNumber>
    </recommendedName>
</protein>
<evidence type="ECO:0000259" key="15">
    <source>
        <dbReference type="SMART" id="SM00822"/>
    </source>
</evidence>
<comment type="catalytic activity">
    <reaction evidence="11 14">
        <text>a (3R)-hydroxyacyl-[ACP] + NADP(+) = a 3-oxoacyl-[ACP] + NADPH + H(+)</text>
        <dbReference type="Rhea" id="RHEA:17397"/>
        <dbReference type="Rhea" id="RHEA-COMP:9916"/>
        <dbReference type="Rhea" id="RHEA-COMP:9945"/>
        <dbReference type="ChEBI" id="CHEBI:15378"/>
        <dbReference type="ChEBI" id="CHEBI:57783"/>
        <dbReference type="ChEBI" id="CHEBI:58349"/>
        <dbReference type="ChEBI" id="CHEBI:78776"/>
        <dbReference type="ChEBI" id="CHEBI:78827"/>
        <dbReference type="EC" id="1.1.1.100"/>
    </reaction>
</comment>
<dbReference type="GO" id="GO:0051287">
    <property type="term" value="F:NAD binding"/>
    <property type="evidence" value="ECO:0007669"/>
    <property type="project" value="UniProtKB-UniRule"/>
</dbReference>
<dbReference type="Pfam" id="PF13561">
    <property type="entry name" value="adh_short_C2"/>
    <property type="match status" value="1"/>
</dbReference>
<dbReference type="PRINTS" id="PR00080">
    <property type="entry name" value="SDRFAMILY"/>
</dbReference>
<dbReference type="InterPro" id="IPR002347">
    <property type="entry name" value="SDR_fam"/>
</dbReference>
<dbReference type="PROSITE" id="PS00061">
    <property type="entry name" value="ADH_SHORT"/>
    <property type="match status" value="1"/>
</dbReference>
<evidence type="ECO:0000313" key="17">
    <source>
        <dbReference type="Proteomes" id="UP000243650"/>
    </source>
</evidence>
<comment type="pathway">
    <text evidence="2 14">Lipid metabolism; fatty acid biosynthesis.</text>
</comment>
<name>A0A2P6MG36_ALKUR</name>
<keyword evidence="9 14" id="KW-0443">Lipid metabolism</keyword>
<evidence type="ECO:0000256" key="8">
    <source>
        <dbReference type="ARBA" id="ARBA00023002"/>
    </source>
</evidence>
<keyword evidence="5 14" id="KW-0444">Lipid biosynthesis</keyword>
<dbReference type="OrthoDB" id="9803333at2"/>
<dbReference type="GO" id="GO:0004316">
    <property type="term" value="F:3-oxoacyl-[acyl-carrier-protein] reductase (NADPH) activity"/>
    <property type="evidence" value="ECO:0007669"/>
    <property type="project" value="UniProtKB-UniRule"/>
</dbReference>
<evidence type="ECO:0000256" key="9">
    <source>
        <dbReference type="ARBA" id="ARBA00023098"/>
    </source>
</evidence>
<dbReference type="AlphaFoldDB" id="A0A2P6MG36"/>
<evidence type="ECO:0000256" key="4">
    <source>
        <dbReference type="ARBA" id="ARBA00011881"/>
    </source>
</evidence>
<dbReference type="CDD" id="cd05333">
    <property type="entry name" value="BKR_SDR_c"/>
    <property type="match status" value="1"/>
</dbReference>
<dbReference type="UniPathway" id="UPA00094"/>
<evidence type="ECO:0000256" key="7">
    <source>
        <dbReference type="ARBA" id="ARBA00022857"/>
    </source>
</evidence>
<dbReference type="FunFam" id="3.40.50.720:FF:000037">
    <property type="entry name" value="3-oxoacyl-[acyl-carrier-protein] reductase FabG"/>
    <property type="match status" value="1"/>
</dbReference>
<evidence type="ECO:0000313" key="16">
    <source>
        <dbReference type="EMBL" id="PRO65262.1"/>
    </source>
</evidence>
<evidence type="ECO:0000256" key="14">
    <source>
        <dbReference type="RuleBase" id="RU366074"/>
    </source>
</evidence>
<sequence length="246" mass="26271">MSTQTAVVTGGSRGIGRAICLELAKSGRNIAVNFAGNTEKAEKTAADCRELGVKAEVYQADVSDGTQVQQMMKQIQDDFGSIDILVNNAGITKDNLLMRMKEEDFDAVVDTNLKGTFLCSKAVTRPMMKQRSGRIINISSIVASAGNPGQANYVASKAGILGLTKSMAKELANRNILVNAVSPGFISTEMTDELTEEQQEALLGQIPLGRLGEPEQIAGVVRFLTEEASAYMTGQTLHVDGGMYMG</sequence>
<feature type="binding site" evidence="13">
    <location>
        <begin position="10"/>
        <end position="13"/>
    </location>
    <ligand>
        <name>NADP(+)</name>
        <dbReference type="ChEBI" id="CHEBI:58349"/>
    </ligand>
</feature>
<dbReference type="NCBIfam" id="NF005559">
    <property type="entry name" value="PRK07231.1"/>
    <property type="match status" value="1"/>
</dbReference>
<evidence type="ECO:0000256" key="10">
    <source>
        <dbReference type="ARBA" id="ARBA00023160"/>
    </source>
</evidence>
<dbReference type="NCBIfam" id="TIGR01830">
    <property type="entry name" value="3oxo_ACP_reduc"/>
    <property type="match status" value="1"/>
</dbReference>
<keyword evidence="6 14" id="KW-0276">Fatty acid metabolism</keyword>
<evidence type="ECO:0000256" key="11">
    <source>
        <dbReference type="ARBA" id="ARBA00048508"/>
    </source>
</evidence>
<comment type="similarity">
    <text evidence="3 14">Belongs to the short-chain dehydrogenases/reductases (SDR) family.</text>
</comment>
<dbReference type="InterPro" id="IPR020904">
    <property type="entry name" value="Sc_DH/Rdtase_CS"/>
</dbReference>
<dbReference type="NCBIfam" id="NF004197">
    <property type="entry name" value="PRK05653.1-1"/>
    <property type="match status" value="1"/>
</dbReference>
<dbReference type="InterPro" id="IPR057326">
    <property type="entry name" value="KR_dom"/>
</dbReference>
<dbReference type="NCBIfam" id="NF009466">
    <property type="entry name" value="PRK12826.1-2"/>
    <property type="match status" value="1"/>
</dbReference>
<dbReference type="PANTHER" id="PTHR42879">
    <property type="entry name" value="3-OXOACYL-(ACYL-CARRIER-PROTEIN) REDUCTASE"/>
    <property type="match status" value="1"/>
</dbReference>
<feature type="binding site" evidence="13">
    <location>
        <position position="88"/>
    </location>
    <ligand>
        <name>NADP(+)</name>
        <dbReference type="ChEBI" id="CHEBI:58349"/>
    </ligand>
</feature>
<dbReference type="InterPro" id="IPR011284">
    <property type="entry name" value="3oxo_ACP_reduc"/>
</dbReference>
<reference evidence="16 17" key="1">
    <citation type="submission" date="2018-03" db="EMBL/GenBank/DDBJ databases">
        <title>Bacillus urumqiensis sp. nov., a moderately haloalkaliphilic bacterium isolated from a salt lake.</title>
        <authorList>
            <person name="Zhao B."/>
            <person name="Liao Z."/>
        </authorList>
    </citation>
    <scope>NUCLEOTIDE SEQUENCE [LARGE SCALE GENOMIC DNA]</scope>
    <source>
        <strain evidence="16 17">BZ-SZ-XJ18</strain>
    </source>
</reference>
<evidence type="ECO:0000256" key="2">
    <source>
        <dbReference type="ARBA" id="ARBA00005194"/>
    </source>
</evidence>
<organism evidence="16 17">
    <name type="scientific">Alkalicoccus urumqiensis</name>
    <name type="common">Bacillus urumqiensis</name>
    <dbReference type="NCBI Taxonomy" id="1548213"/>
    <lineage>
        <taxon>Bacteria</taxon>
        <taxon>Bacillati</taxon>
        <taxon>Bacillota</taxon>
        <taxon>Bacilli</taxon>
        <taxon>Bacillales</taxon>
        <taxon>Bacillaceae</taxon>
        <taxon>Alkalicoccus</taxon>
    </lineage>
</organism>
<keyword evidence="8 14" id="KW-0560">Oxidoreductase</keyword>
<evidence type="ECO:0000256" key="1">
    <source>
        <dbReference type="ARBA" id="ARBA00002607"/>
    </source>
</evidence>
<dbReference type="SMART" id="SM00822">
    <property type="entry name" value="PKS_KR"/>
    <property type="match status" value="1"/>
</dbReference>
<dbReference type="InterPro" id="IPR050259">
    <property type="entry name" value="SDR"/>
</dbReference>
<proteinExistence type="inferred from homology"/>
<dbReference type="GO" id="GO:0006633">
    <property type="term" value="P:fatty acid biosynthetic process"/>
    <property type="evidence" value="ECO:0007669"/>
    <property type="project" value="UniProtKB-UniPathway"/>
</dbReference>
<keyword evidence="7 13" id="KW-0521">NADP</keyword>
<dbReference type="Proteomes" id="UP000243650">
    <property type="component" value="Unassembled WGS sequence"/>
</dbReference>
<dbReference type="PANTHER" id="PTHR42879:SF2">
    <property type="entry name" value="3-OXOACYL-[ACYL-CARRIER-PROTEIN] REDUCTASE FABG"/>
    <property type="match status" value="1"/>
</dbReference>
<evidence type="ECO:0000256" key="13">
    <source>
        <dbReference type="PIRSR" id="PIRSR611284-2"/>
    </source>
</evidence>
<evidence type="ECO:0000256" key="3">
    <source>
        <dbReference type="ARBA" id="ARBA00006484"/>
    </source>
</evidence>